<dbReference type="EMBL" id="JAJJMA010101513">
    <property type="protein sequence ID" value="MCL7030428.1"/>
    <property type="molecule type" value="Genomic_DNA"/>
</dbReference>
<dbReference type="Gene3D" id="1.10.1410.10">
    <property type="match status" value="1"/>
</dbReference>
<evidence type="ECO:0000313" key="2">
    <source>
        <dbReference type="EMBL" id="MCL7030428.1"/>
    </source>
</evidence>
<dbReference type="Gene3D" id="3.30.460.10">
    <property type="entry name" value="Beta Polymerase, domain 2"/>
    <property type="match status" value="1"/>
</dbReference>
<feature type="non-terminal residue" evidence="2">
    <location>
        <position position="338"/>
    </location>
</feature>
<name>A0AA41SA35_PAPNU</name>
<evidence type="ECO:0000313" key="3">
    <source>
        <dbReference type="Proteomes" id="UP001177140"/>
    </source>
</evidence>
<dbReference type="SUPFAM" id="SSF81631">
    <property type="entry name" value="PAP/OAS1 substrate-binding domain"/>
    <property type="match status" value="1"/>
</dbReference>
<dbReference type="SUPFAM" id="SSF81301">
    <property type="entry name" value="Nucleotidyltransferase"/>
    <property type="match status" value="1"/>
</dbReference>
<reference evidence="2" key="1">
    <citation type="submission" date="2022-03" db="EMBL/GenBank/DDBJ databases">
        <title>A functionally conserved STORR gene fusion in Papaver species that diverged 16.8 million years ago.</title>
        <authorList>
            <person name="Catania T."/>
        </authorList>
    </citation>
    <scope>NUCLEOTIDE SEQUENCE</scope>
    <source>
        <strain evidence="2">S-191538</strain>
    </source>
</reference>
<accession>A0AA41SA35</accession>
<sequence>EILLVIKPSEDDVTARTQIIDELKAIVGCMRSQNLRGASVELFGSFVSNLYTKWGDLDISIQLPEDHVYPSTALREIKGALQRRGIFRIVDFIPEARVPILAVASNRNDIYCDISINNWKGLINSKFLSWITQIDGRFRDMVLLIKEWAKLRDINSPKEGTLNSYSLSLLVIFHFQTCQPAIIPPLKEIYPGNIVKDSRGGRLTATEERNIHETCNVNIESFKRKLTNVNKSSLSELFVSFFQKFSAIKTMASDRVICTYSGQWEQKRNYFRRSTPILIEDPIDRPENAARAVQYMSHLAKISEACEGTYQKLLSASCDRTSLISSLVNREISSKILI</sequence>
<organism evidence="2 3">
    <name type="scientific">Papaver nudicaule</name>
    <name type="common">Iceland poppy</name>
    <dbReference type="NCBI Taxonomy" id="74823"/>
    <lineage>
        <taxon>Eukaryota</taxon>
        <taxon>Viridiplantae</taxon>
        <taxon>Streptophyta</taxon>
        <taxon>Embryophyta</taxon>
        <taxon>Tracheophyta</taxon>
        <taxon>Spermatophyta</taxon>
        <taxon>Magnoliopsida</taxon>
        <taxon>Ranunculales</taxon>
        <taxon>Papaveraceae</taxon>
        <taxon>Papaveroideae</taxon>
        <taxon>Papaver</taxon>
    </lineage>
</organism>
<dbReference type="PANTHER" id="PTHR12271">
    <property type="entry name" value="POLY A POLYMERASE CID PAP -RELATED"/>
    <property type="match status" value="1"/>
</dbReference>
<protein>
    <recommendedName>
        <fullName evidence="1">Poly(A) RNA polymerase mitochondrial-like central palm domain-containing protein</fullName>
    </recommendedName>
</protein>
<comment type="caution">
    <text evidence="2">The sequence shown here is derived from an EMBL/GenBank/DDBJ whole genome shotgun (WGS) entry which is preliminary data.</text>
</comment>
<evidence type="ECO:0000259" key="1">
    <source>
        <dbReference type="Pfam" id="PF22600"/>
    </source>
</evidence>
<dbReference type="Pfam" id="PF22600">
    <property type="entry name" value="MTPAP-like_central"/>
    <property type="match status" value="1"/>
</dbReference>
<dbReference type="GO" id="GO:0050265">
    <property type="term" value="F:RNA uridylyltransferase activity"/>
    <property type="evidence" value="ECO:0007669"/>
    <property type="project" value="TreeGrafter"/>
</dbReference>
<dbReference type="PANTHER" id="PTHR12271:SF123">
    <property type="entry name" value="PROTEIN HESO1"/>
    <property type="match status" value="1"/>
</dbReference>
<keyword evidence="3" id="KW-1185">Reference proteome</keyword>
<dbReference type="InterPro" id="IPR054708">
    <property type="entry name" value="MTPAP-like_central"/>
</dbReference>
<dbReference type="Proteomes" id="UP001177140">
    <property type="component" value="Unassembled WGS sequence"/>
</dbReference>
<dbReference type="GO" id="GO:0031123">
    <property type="term" value="P:RNA 3'-end processing"/>
    <property type="evidence" value="ECO:0007669"/>
    <property type="project" value="TreeGrafter"/>
</dbReference>
<dbReference type="InterPro" id="IPR043519">
    <property type="entry name" value="NT_sf"/>
</dbReference>
<dbReference type="CDD" id="cd05402">
    <property type="entry name" value="NT_PAP_TUTase"/>
    <property type="match status" value="1"/>
</dbReference>
<dbReference type="AlphaFoldDB" id="A0AA41SA35"/>
<gene>
    <name evidence="2" type="ORF">MKW94_015915</name>
</gene>
<feature type="domain" description="Poly(A) RNA polymerase mitochondrial-like central palm" evidence="1">
    <location>
        <begin position="6"/>
        <end position="131"/>
    </location>
</feature>
<proteinExistence type="predicted"/>